<dbReference type="AlphaFoldDB" id="A0A6A6YYP2"/>
<organism evidence="2">
    <name type="scientific">Mytilinidion resinicola</name>
    <dbReference type="NCBI Taxonomy" id="574789"/>
    <lineage>
        <taxon>Eukaryota</taxon>
        <taxon>Fungi</taxon>
        <taxon>Dikarya</taxon>
        <taxon>Ascomycota</taxon>
        <taxon>Pezizomycotina</taxon>
        <taxon>Dothideomycetes</taxon>
        <taxon>Pleosporomycetidae</taxon>
        <taxon>Mytilinidiales</taxon>
        <taxon>Mytilinidiaceae</taxon>
        <taxon>Mytilinidion</taxon>
    </lineage>
</organism>
<gene>
    <name evidence="2 4" type="ORF">BDZ99DRAFT_474249</name>
</gene>
<evidence type="ECO:0000313" key="3">
    <source>
        <dbReference type="Proteomes" id="UP000504636"/>
    </source>
</evidence>
<dbReference type="GeneID" id="54462782"/>
<dbReference type="Proteomes" id="UP000504636">
    <property type="component" value="Unplaced"/>
</dbReference>
<reference evidence="2 4" key="1">
    <citation type="journal article" date="2020" name="Stud. Mycol.">
        <title>101 Dothideomycetes genomes: a test case for predicting lifestyles and emergence of pathogens.</title>
        <authorList>
            <person name="Haridas S."/>
            <person name="Albert R."/>
            <person name="Binder M."/>
            <person name="Bloem J."/>
            <person name="Labutti K."/>
            <person name="Salamov A."/>
            <person name="Andreopoulos B."/>
            <person name="Baker S."/>
            <person name="Barry K."/>
            <person name="Bills G."/>
            <person name="Bluhm B."/>
            <person name="Cannon C."/>
            <person name="Castanera R."/>
            <person name="Culley D."/>
            <person name="Daum C."/>
            <person name="Ezra D."/>
            <person name="Gonzalez J."/>
            <person name="Henrissat B."/>
            <person name="Kuo A."/>
            <person name="Liang C."/>
            <person name="Lipzen A."/>
            <person name="Lutzoni F."/>
            <person name="Magnuson J."/>
            <person name="Mondo S."/>
            <person name="Nolan M."/>
            <person name="Ohm R."/>
            <person name="Pangilinan J."/>
            <person name="Park H.-J."/>
            <person name="Ramirez L."/>
            <person name="Alfaro M."/>
            <person name="Sun H."/>
            <person name="Tritt A."/>
            <person name="Yoshinaga Y."/>
            <person name="Zwiers L.-H."/>
            <person name="Turgeon B."/>
            <person name="Goodwin S."/>
            <person name="Spatafora J."/>
            <person name="Crous P."/>
            <person name="Grigoriev I."/>
        </authorList>
    </citation>
    <scope>NUCLEOTIDE SEQUENCE</scope>
    <source>
        <strain evidence="2 4">CBS 304.34</strain>
    </source>
</reference>
<sequence>MTMLPQEEQAGSTEDIRGSSCNETEYNNDGSQGNEGNGGGIGQTHSIDGLYMNSLTVPGLENPFINRFPNDGNPQTPYVQTVHDKIEAKAKTLALQFDSYQHATENLNLTELSRLAVSRWSKHIAMRTREWKNCTAACVVRRRKKTRCLAFSWMLLRVIEKYILHNMVAELDAMALKNFCTITTFEELVLAFVKYQEIFIILNPDTTDNIYHDVFYMVSEYGTEYQKWAMEQIVYPFDTTDS</sequence>
<feature type="region of interest" description="Disordered" evidence="1">
    <location>
        <begin position="1"/>
        <end position="42"/>
    </location>
</feature>
<evidence type="ECO:0000313" key="2">
    <source>
        <dbReference type="EMBL" id="KAF2813619.1"/>
    </source>
</evidence>
<accession>A0A6A6YYP2</accession>
<reference evidence="4" key="3">
    <citation type="submission" date="2025-04" db="UniProtKB">
        <authorList>
            <consortium name="RefSeq"/>
        </authorList>
    </citation>
    <scope>IDENTIFICATION</scope>
    <source>
        <strain evidence="4">CBS 304.34</strain>
    </source>
</reference>
<dbReference type="RefSeq" id="XP_033580583.1">
    <property type="nucleotide sequence ID" value="XM_033721889.1"/>
</dbReference>
<name>A0A6A6YYP2_9PEZI</name>
<reference evidence="4" key="2">
    <citation type="submission" date="2020-04" db="EMBL/GenBank/DDBJ databases">
        <authorList>
            <consortium name="NCBI Genome Project"/>
        </authorList>
    </citation>
    <scope>NUCLEOTIDE SEQUENCE</scope>
    <source>
        <strain evidence="4">CBS 304.34</strain>
    </source>
</reference>
<evidence type="ECO:0000256" key="1">
    <source>
        <dbReference type="SAM" id="MobiDB-lite"/>
    </source>
</evidence>
<feature type="compositionally biased region" description="Gly residues" evidence="1">
    <location>
        <begin position="33"/>
        <end position="42"/>
    </location>
</feature>
<protein>
    <submittedName>
        <fullName evidence="2 4">Uncharacterized protein</fullName>
    </submittedName>
</protein>
<proteinExistence type="predicted"/>
<keyword evidence="3" id="KW-1185">Reference proteome</keyword>
<evidence type="ECO:0000313" key="4">
    <source>
        <dbReference type="RefSeq" id="XP_033580583.1"/>
    </source>
</evidence>
<dbReference type="EMBL" id="MU003696">
    <property type="protein sequence ID" value="KAF2813619.1"/>
    <property type="molecule type" value="Genomic_DNA"/>
</dbReference>